<keyword evidence="4" id="KW-1185">Reference proteome</keyword>
<accession>A0AAQ1MF47</accession>
<name>A0AAQ1MF47_9FIRM</name>
<dbReference type="Proteomes" id="UP000184089">
    <property type="component" value="Unassembled WGS sequence"/>
</dbReference>
<dbReference type="AlphaFoldDB" id="A0AAQ1MF47"/>
<evidence type="ECO:0000313" key="4">
    <source>
        <dbReference type="Proteomes" id="UP000474718"/>
    </source>
</evidence>
<organism evidence="2 3">
    <name type="scientific">Bittarella massiliensis</name>
    <name type="common">ex Durand et al. 2017</name>
    <dbReference type="NCBI Taxonomy" id="1720313"/>
    <lineage>
        <taxon>Bacteria</taxon>
        <taxon>Bacillati</taxon>
        <taxon>Bacillota</taxon>
        <taxon>Clostridia</taxon>
        <taxon>Eubacteriales</taxon>
        <taxon>Oscillospiraceae</taxon>
        <taxon>Bittarella (ex Durand et al. 2017)</taxon>
    </lineage>
</organism>
<dbReference type="EMBL" id="FQVY01000004">
    <property type="protein sequence ID" value="SHG50141.1"/>
    <property type="molecule type" value="Genomic_DNA"/>
</dbReference>
<reference evidence="1 4" key="3">
    <citation type="journal article" date="2019" name="Nat. Med.">
        <title>A library of human gut bacterial isolates paired with longitudinal multiomics data enables mechanistic microbiome research.</title>
        <authorList>
            <person name="Poyet M."/>
            <person name="Groussin M."/>
            <person name="Gibbons S.M."/>
            <person name="Avila-Pacheco J."/>
            <person name="Jiang X."/>
            <person name="Kearney S.M."/>
            <person name="Perrotta A.R."/>
            <person name="Berdy B."/>
            <person name="Zhao S."/>
            <person name="Lieberman T.D."/>
            <person name="Swanson P.K."/>
            <person name="Smith M."/>
            <person name="Roesemann S."/>
            <person name="Alexander J.E."/>
            <person name="Rich S.A."/>
            <person name="Livny J."/>
            <person name="Vlamakis H."/>
            <person name="Clish C."/>
            <person name="Bullock K."/>
            <person name="Deik A."/>
            <person name="Scott J."/>
            <person name="Pierce K.A."/>
            <person name="Xavier R.J."/>
            <person name="Alm E.J."/>
        </authorList>
    </citation>
    <scope>NUCLEOTIDE SEQUENCE [LARGE SCALE GENOMIC DNA]</scope>
    <source>
        <strain evidence="1 4">BIOML-A2</strain>
    </source>
</reference>
<dbReference type="EMBL" id="WWVX01000005">
    <property type="protein sequence ID" value="MZL69739.1"/>
    <property type="molecule type" value="Genomic_DNA"/>
</dbReference>
<evidence type="ECO:0000313" key="3">
    <source>
        <dbReference type="Proteomes" id="UP000184089"/>
    </source>
</evidence>
<dbReference type="Proteomes" id="UP000474718">
    <property type="component" value="Unassembled WGS sequence"/>
</dbReference>
<reference evidence="3" key="2">
    <citation type="submission" date="2016-11" db="EMBL/GenBank/DDBJ databases">
        <authorList>
            <person name="Jaros S."/>
            <person name="Januszkiewicz K."/>
            <person name="Wedrychowicz H."/>
        </authorList>
    </citation>
    <scope>NUCLEOTIDE SEQUENCE [LARGE SCALE GENOMIC DNA]</scope>
    <source>
        <strain evidence="3">DSM 4029</strain>
    </source>
</reference>
<dbReference type="RefSeq" id="WP_044993195.1">
    <property type="nucleotide sequence ID" value="NZ_FQVY01000004.1"/>
</dbReference>
<comment type="caution">
    <text evidence="2">The sequence shown here is derived from an EMBL/GenBank/DDBJ whole genome shotgun (WGS) entry which is preliminary data.</text>
</comment>
<proteinExistence type="predicted"/>
<protein>
    <submittedName>
        <fullName evidence="2">Uncharacterized protein</fullName>
    </submittedName>
</protein>
<gene>
    <name evidence="1" type="ORF">GT747_08220</name>
    <name evidence="2" type="ORF">SAMN05444424_2580</name>
</gene>
<sequence>MKNIICNSRWCPGPDGGPLYFSGSGATYDNLCVCGYRTCTTTLPEGGSGYDQYDPAIPVRGQQAITWGYVLRAVEAQDIRLAAEFCGPNGQTERREEVITCRVCYCFSRQMATFSIPDWAETVRLSLHFAGKTTACTYYAPAAYFC</sequence>
<reference evidence="2" key="1">
    <citation type="submission" date="2016-11" db="EMBL/GenBank/DDBJ databases">
        <authorList>
            <person name="Varghese N."/>
            <person name="Submissions S."/>
        </authorList>
    </citation>
    <scope>NUCLEOTIDE SEQUENCE</scope>
    <source>
        <strain evidence="2">DSM 4029</strain>
    </source>
</reference>
<evidence type="ECO:0000313" key="1">
    <source>
        <dbReference type="EMBL" id="MZL69739.1"/>
    </source>
</evidence>
<evidence type="ECO:0000313" key="2">
    <source>
        <dbReference type="EMBL" id="SHG50141.1"/>
    </source>
</evidence>